<evidence type="ECO:0000256" key="1">
    <source>
        <dbReference type="SAM" id="Coils"/>
    </source>
</evidence>
<dbReference type="PANTHER" id="PTHR35705">
    <property type="entry name" value="WPP DOMAIN-INTERACTING TAIL-ANCHORED PROTEIN 1"/>
    <property type="match status" value="1"/>
</dbReference>
<accession>A0A0D9Y5R5</accession>
<organism evidence="5">
    <name type="scientific">Oryza glumipatula</name>
    <dbReference type="NCBI Taxonomy" id="40148"/>
    <lineage>
        <taxon>Eukaryota</taxon>
        <taxon>Viridiplantae</taxon>
        <taxon>Streptophyta</taxon>
        <taxon>Embryophyta</taxon>
        <taxon>Tracheophyta</taxon>
        <taxon>Spermatophyta</taxon>
        <taxon>Magnoliopsida</taxon>
        <taxon>Liliopsida</taxon>
        <taxon>Poales</taxon>
        <taxon>Poaceae</taxon>
        <taxon>BOP clade</taxon>
        <taxon>Oryzoideae</taxon>
        <taxon>Oryzeae</taxon>
        <taxon>Oryzinae</taxon>
        <taxon>Oryza</taxon>
    </lineage>
</organism>
<dbReference type="SUPFAM" id="SSF57997">
    <property type="entry name" value="Tropomyosin"/>
    <property type="match status" value="1"/>
</dbReference>
<dbReference type="Gramene" id="OGLUM01G09800.1">
    <property type="protein sequence ID" value="OGLUM01G09800.1"/>
    <property type="gene ID" value="OGLUM01G09800"/>
</dbReference>
<feature type="region of interest" description="Disordered" evidence="2">
    <location>
        <begin position="17"/>
        <end position="50"/>
    </location>
</feature>
<feature type="coiled-coil region" evidence="1">
    <location>
        <begin position="413"/>
        <end position="440"/>
    </location>
</feature>
<reference evidence="5" key="2">
    <citation type="submission" date="2015-04" db="UniProtKB">
        <authorList>
            <consortium name="EnsemblPlants"/>
        </authorList>
    </citation>
    <scope>IDENTIFICATION</scope>
</reference>
<proteinExistence type="predicted"/>
<dbReference type="AlphaFoldDB" id="A0A0D9Y5R5"/>
<evidence type="ECO:0000256" key="2">
    <source>
        <dbReference type="SAM" id="MobiDB-lite"/>
    </source>
</evidence>
<evidence type="ECO:0000256" key="3">
    <source>
        <dbReference type="SAM" id="Phobius"/>
    </source>
</evidence>
<name>A0A0D9Y5R5_9ORYZ</name>
<sequence>MAMRVVRVLDALGANDEFAPPSNIEDQKESKNHMDTESIQDGDDILLSGGDDDRNGGSIAEIQTTVDLGVAFGSEKLLNLEMLLMEIAHRATEIEPLVLDAESISAESVQRVSEFDLLHCILDSEVKELEKLVDSIEVDIGNGGKMMASDEDPVSEVNSKLRDAAVSLNQMQDLISAIRRQSANFVNVIDPSQDNSGTSEDGGYENGHGSSRSAMPAKEQRNTLQLLNQSIASELDLGKKLHDSEFVMEELKLKLHHVEHESYFLEESVEAISERMFAAENASELFLGASKELIGKVNTIQFHLSASIRREGDLKSKLEQSLTESNGSNSTLEKMKQDSEKEVMPTQAQPDSEFLTLQDKIQQLEEWLRESKSGLPLTIASTGENEVGEDEMSTFENIVNDIKDAVFRAESRTQNAEAKCKQLSHANIQLDEELKSLKSQGSDRAGLLEEKLKESETQLLHAKASIEAIVIDDLKEKYLKAETRAENAESKCTLLTDTNLELSEELSFLRGRVDTLENSLCKANQLKMSAAKDIGIKTKTITDLVAKLALERERLHLQIVTLTRKNRMLAQKCKENITEVTLNKIAASEGELKTTKVMEEMVSDSSPTQTKVKRVADTLGEEEDEITAPPEDNSGACSTPNTVRSIEPKILNWKWIFAAFLVLLVAVLVCLPYQ</sequence>
<feature type="domain" description="WIT1/2 N-terminal helical bundle" evidence="4">
    <location>
        <begin position="57"/>
        <end position="189"/>
    </location>
</feature>
<dbReference type="STRING" id="40148.A0A0D9Y5R5"/>
<feature type="compositionally biased region" description="Basic and acidic residues" evidence="2">
    <location>
        <begin position="25"/>
        <end position="36"/>
    </location>
</feature>
<dbReference type="eggNOG" id="ENOG502QPXD">
    <property type="taxonomic scope" value="Eukaryota"/>
</dbReference>
<dbReference type="Pfam" id="PF26581">
    <property type="entry name" value="WIT1_2_N"/>
    <property type="match status" value="1"/>
</dbReference>
<evidence type="ECO:0000259" key="4">
    <source>
        <dbReference type="Pfam" id="PF26581"/>
    </source>
</evidence>
<dbReference type="InterPro" id="IPR039976">
    <property type="entry name" value="WIT1/WIT2"/>
</dbReference>
<feature type="region of interest" description="Disordered" evidence="2">
    <location>
        <begin position="188"/>
        <end position="219"/>
    </location>
</feature>
<feature type="compositionally biased region" description="Polar residues" evidence="2">
    <location>
        <begin position="188"/>
        <end position="199"/>
    </location>
</feature>
<evidence type="ECO:0000313" key="6">
    <source>
        <dbReference type="Proteomes" id="UP000026961"/>
    </source>
</evidence>
<feature type="compositionally biased region" description="Polar residues" evidence="2">
    <location>
        <begin position="319"/>
        <end position="332"/>
    </location>
</feature>
<protein>
    <recommendedName>
        <fullName evidence="4">WIT1/2 N-terminal helical bundle domain-containing protein</fullName>
    </recommendedName>
</protein>
<feature type="region of interest" description="Disordered" evidence="2">
    <location>
        <begin position="317"/>
        <end position="351"/>
    </location>
</feature>
<feature type="region of interest" description="Disordered" evidence="2">
    <location>
        <begin position="621"/>
        <end position="640"/>
    </location>
</feature>
<feature type="coiled-coil region" evidence="1">
    <location>
        <begin position="471"/>
        <end position="519"/>
    </location>
</feature>
<keyword evidence="6" id="KW-1185">Reference proteome</keyword>
<reference evidence="5" key="1">
    <citation type="submission" date="2013-08" db="EMBL/GenBank/DDBJ databases">
        <title>Oryza genome evolution.</title>
        <authorList>
            <person name="Wing R.A."/>
            <person name="Panaud O."/>
            <person name="Oliveira A.C."/>
        </authorList>
    </citation>
    <scope>NUCLEOTIDE SEQUENCE</scope>
</reference>
<reference evidence="5" key="3">
    <citation type="submission" date="2018-05" db="EMBL/GenBank/DDBJ databases">
        <title>OgluRS3 (Oryza glumaepatula Reference Sequence Version 3).</title>
        <authorList>
            <person name="Zhang J."/>
            <person name="Kudrna D."/>
            <person name="Lee S."/>
            <person name="Talag J."/>
            <person name="Welchert J."/>
            <person name="Wing R.A."/>
        </authorList>
    </citation>
    <scope>NUCLEOTIDE SEQUENCE [LARGE SCALE GENOMIC DNA]</scope>
</reference>
<dbReference type="InterPro" id="IPR058610">
    <property type="entry name" value="WIT1_2_N"/>
</dbReference>
<feature type="compositionally biased region" description="Basic and acidic residues" evidence="2">
    <location>
        <begin position="333"/>
        <end position="343"/>
    </location>
</feature>
<dbReference type="Proteomes" id="UP000026961">
    <property type="component" value="Chromosome 1"/>
</dbReference>
<dbReference type="PANTHER" id="PTHR35705:SF7">
    <property type="entry name" value="OS01G0235350 PROTEIN"/>
    <property type="match status" value="1"/>
</dbReference>
<dbReference type="EnsemblPlants" id="OGLUM01G09800.1">
    <property type="protein sequence ID" value="OGLUM01G09800.1"/>
    <property type="gene ID" value="OGLUM01G09800"/>
</dbReference>
<keyword evidence="3" id="KW-1133">Transmembrane helix</keyword>
<keyword evidence="3" id="KW-0472">Membrane</keyword>
<keyword evidence="3" id="KW-0812">Transmembrane</keyword>
<feature type="transmembrane region" description="Helical" evidence="3">
    <location>
        <begin position="653"/>
        <end position="673"/>
    </location>
</feature>
<keyword evidence="1" id="KW-0175">Coiled coil</keyword>
<evidence type="ECO:0000313" key="5">
    <source>
        <dbReference type="EnsemblPlants" id="OGLUM01G09800.1"/>
    </source>
</evidence>